<dbReference type="EMBL" id="CCKQ01001974">
    <property type="protein sequence ID" value="CDW73068.1"/>
    <property type="molecule type" value="Genomic_DNA"/>
</dbReference>
<name>A0A077ZT58_STYLE</name>
<evidence type="ECO:0000313" key="1">
    <source>
        <dbReference type="EMBL" id="CDW73068.1"/>
    </source>
</evidence>
<proteinExistence type="predicted"/>
<protein>
    <submittedName>
        <fullName evidence="1">Uncharacterized protein</fullName>
    </submittedName>
</protein>
<organism evidence="1 2">
    <name type="scientific">Stylonychia lemnae</name>
    <name type="common">Ciliate</name>
    <dbReference type="NCBI Taxonomy" id="5949"/>
    <lineage>
        <taxon>Eukaryota</taxon>
        <taxon>Sar</taxon>
        <taxon>Alveolata</taxon>
        <taxon>Ciliophora</taxon>
        <taxon>Intramacronucleata</taxon>
        <taxon>Spirotrichea</taxon>
        <taxon>Stichotrichia</taxon>
        <taxon>Sporadotrichida</taxon>
        <taxon>Oxytrichidae</taxon>
        <taxon>Stylonychinae</taxon>
        <taxon>Stylonychia</taxon>
    </lineage>
</organism>
<dbReference type="SUPFAM" id="SSF48371">
    <property type="entry name" value="ARM repeat"/>
    <property type="match status" value="1"/>
</dbReference>
<reference evidence="1 2" key="1">
    <citation type="submission" date="2014-06" db="EMBL/GenBank/DDBJ databases">
        <authorList>
            <person name="Swart Estienne"/>
        </authorList>
    </citation>
    <scope>NUCLEOTIDE SEQUENCE [LARGE SCALE GENOMIC DNA]</scope>
    <source>
        <strain evidence="1 2">130c</strain>
    </source>
</reference>
<accession>A0A077ZT58</accession>
<dbReference type="InParanoid" id="A0A077ZT58"/>
<dbReference type="InterPro" id="IPR016024">
    <property type="entry name" value="ARM-type_fold"/>
</dbReference>
<dbReference type="AlphaFoldDB" id="A0A077ZT58"/>
<dbReference type="Proteomes" id="UP000039865">
    <property type="component" value="Unassembled WGS sequence"/>
</dbReference>
<gene>
    <name evidence="1" type="primary">Contig12527.g13368</name>
    <name evidence="1" type="ORF">STYLEM_2037</name>
</gene>
<sequence>MHCITNYLTSGGYSIINLVRTLIDPSKILQMTFKKYPRISQQLRVEKNLQILLHLQENYSIFVRYMYALVLQSILEIHRNDKKFIFSIFSQQVLDKLLFYVKDITANGLNDDKNEFLIVILWILNDISCLHTKFADYLVSSKLIEYSFKIIEDSLSDSMDSHELVIAVSQTFTSLISCANNIKKSQQKDLVKFIMSQIIDFYGANQLLSSIDESITEHKDSLDYVLNLINSINKLLSQNNDKIYNTMMNNQYSEKFLMTVIQIWKAKSFQLRLISDSTLQEDYHYSEMLQISEFFYQILQFQDEYIIERVFGFRIVQTMQVVLENMYRSQNSRFTDALLSNLLKCVCNILSTHEVDKVCDYLLKQSSLLKDIFLIVMQDKWKLGRELLDMISQIIQNLTFVSDVWCIQDLFDKYIIHASLFIMRMAMDLDEIQIIQVNLMSLISFSQGDMDIDSQFIHQYFYQNYQLRDLFNQIAQDFIFEDTKESFFEFLESIGSKYDDDLELMENVDKLINYVFKVDSDEDELDVDNKCGEAEMTLNQQHDN</sequence>
<keyword evidence="2" id="KW-1185">Reference proteome</keyword>
<evidence type="ECO:0000313" key="2">
    <source>
        <dbReference type="Proteomes" id="UP000039865"/>
    </source>
</evidence>